<feature type="domain" description="N-acetyltransferase" evidence="2">
    <location>
        <begin position="78"/>
        <end position="243"/>
    </location>
</feature>
<dbReference type="Gene3D" id="3.40.630.30">
    <property type="match status" value="1"/>
</dbReference>
<feature type="compositionally biased region" description="Low complexity" evidence="1">
    <location>
        <begin position="54"/>
        <end position="64"/>
    </location>
</feature>
<evidence type="ECO:0000256" key="1">
    <source>
        <dbReference type="SAM" id="MobiDB-lite"/>
    </source>
</evidence>
<dbReference type="EMBL" id="FZOD01000052">
    <property type="protein sequence ID" value="SNT50736.1"/>
    <property type="molecule type" value="Genomic_DNA"/>
</dbReference>
<evidence type="ECO:0000313" key="3">
    <source>
        <dbReference type="EMBL" id="SNT50736.1"/>
    </source>
</evidence>
<keyword evidence="3" id="KW-0808">Transferase</keyword>
<feature type="region of interest" description="Disordered" evidence="1">
    <location>
        <begin position="1"/>
        <end position="67"/>
    </location>
</feature>
<feature type="compositionally biased region" description="Pro residues" evidence="1">
    <location>
        <begin position="38"/>
        <end position="53"/>
    </location>
</feature>
<proteinExistence type="predicted"/>
<evidence type="ECO:0000259" key="2">
    <source>
        <dbReference type="PROSITE" id="PS51186"/>
    </source>
</evidence>
<keyword evidence="4" id="KW-1185">Reference proteome</keyword>
<accession>A0A239N725</accession>
<dbReference type="Pfam" id="PF13508">
    <property type="entry name" value="Acetyltransf_7"/>
    <property type="match status" value="1"/>
</dbReference>
<name>A0A239N725_9ACTN</name>
<gene>
    <name evidence="3" type="ORF">SAMN05216276_105256</name>
</gene>
<dbReference type="SUPFAM" id="SSF55729">
    <property type="entry name" value="Acyl-CoA N-acyltransferases (Nat)"/>
    <property type="match status" value="1"/>
</dbReference>
<reference evidence="3 4" key="1">
    <citation type="submission" date="2017-06" db="EMBL/GenBank/DDBJ databases">
        <authorList>
            <person name="Kim H.J."/>
            <person name="Triplett B.A."/>
        </authorList>
    </citation>
    <scope>NUCLEOTIDE SEQUENCE [LARGE SCALE GENOMIC DNA]</scope>
    <source>
        <strain evidence="3 4">CGMCC 4.2132</strain>
    </source>
</reference>
<dbReference type="AlphaFoldDB" id="A0A239N725"/>
<feature type="compositionally biased region" description="Low complexity" evidence="1">
    <location>
        <begin position="13"/>
        <end position="22"/>
    </location>
</feature>
<dbReference type="CDD" id="cd04301">
    <property type="entry name" value="NAT_SF"/>
    <property type="match status" value="1"/>
</dbReference>
<sequence>MIRTSIPAVSTTPRSPSAVSSRPRPRHLPAAISDVPRSQPPFPSRPSSQPPFPRASSPAAASSEPPDKIPRMAELRFVVSPELTTELTDELIDCWADVTNAGGAVGFVPPVTADDIRKTAVSSFERCGGPDHLLVGFDAEDRVACWLILSDTGSWLHAHWRWLLRVMVHPKHQGRGYGADLLRAADVAARDLGLDALHLTVRGGTGTEGFYARQGYIEVGRIPRSIRLADGDERDSIYMVKHL</sequence>
<organism evidence="3 4">
    <name type="scientific">Streptosporangium subroseum</name>
    <dbReference type="NCBI Taxonomy" id="106412"/>
    <lineage>
        <taxon>Bacteria</taxon>
        <taxon>Bacillati</taxon>
        <taxon>Actinomycetota</taxon>
        <taxon>Actinomycetes</taxon>
        <taxon>Streptosporangiales</taxon>
        <taxon>Streptosporangiaceae</taxon>
        <taxon>Streptosporangium</taxon>
    </lineage>
</organism>
<dbReference type="PROSITE" id="PS51186">
    <property type="entry name" value="GNAT"/>
    <property type="match status" value="1"/>
</dbReference>
<evidence type="ECO:0000313" key="4">
    <source>
        <dbReference type="Proteomes" id="UP000198282"/>
    </source>
</evidence>
<dbReference type="InterPro" id="IPR000182">
    <property type="entry name" value="GNAT_dom"/>
</dbReference>
<dbReference type="Proteomes" id="UP000198282">
    <property type="component" value="Unassembled WGS sequence"/>
</dbReference>
<keyword evidence="3" id="KW-0012">Acyltransferase</keyword>
<protein>
    <submittedName>
        <fullName evidence="3">L-amino acid N-acyltransferase YncA</fullName>
    </submittedName>
</protein>
<dbReference type="GO" id="GO:0016747">
    <property type="term" value="F:acyltransferase activity, transferring groups other than amino-acyl groups"/>
    <property type="evidence" value="ECO:0007669"/>
    <property type="project" value="InterPro"/>
</dbReference>
<dbReference type="InterPro" id="IPR016181">
    <property type="entry name" value="Acyl_CoA_acyltransferase"/>
</dbReference>